<proteinExistence type="predicted"/>
<name>A0A6P8HCL5_ACTTE</name>
<evidence type="ECO:0000259" key="2">
    <source>
        <dbReference type="SMART" id="SM00198"/>
    </source>
</evidence>
<dbReference type="Pfam" id="PF00188">
    <property type="entry name" value="CAP"/>
    <property type="match status" value="1"/>
</dbReference>
<evidence type="ECO:0000313" key="3">
    <source>
        <dbReference type="Proteomes" id="UP000515163"/>
    </source>
</evidence>
<dbReference type="KEGG" id="aten:116287862"/>
<dbReference type="CDD" id="cd05382">
    <property type="entry name" value="CAP_GAPR1-like"/>
    <property type="match status" value="1"/>
</dbReference>
<sequence>MRGRAWMDFCFLFGLVFLAGPTYSRILQVFIPDSKSTVPHSALESHNKYRSIHHSPPLNWSDSLADQAQAIVDSMARGGSFSSGQRNMAVNLGQNLAKLAGFMTCDDAGEIATNLWYSQAKNYSYSDPRLNADTDTFTQVVWKDSKELGVGCARTPTNQSGPVYIVALYRPAGNIPRMLRQNVLAPGVKGNDPDVYSTLFRRNFKKPKRSKLNLP</sequence>
<dbReference type="PANTHER" id="PTHR10334">
    <property type="entry name" value="CYSTEINE-RICH SECRETORY PROTEIN-RELATED"/>
    <property type="match status" value="1"/>
</dbReference>
<dbReference type="RefSeq" id="XP_031550426.1">
    <property type="nucleotide sequence ID" value="XM_031694566.1"/>
</dbReference>
<dbReference type="Gene3D" id="3.40.33.10">
    <property type="entry name" value="CAP"/>
    <property type="match status" value="1"/>
</dbReference>
<feature type="chain" id="PRO_5044653029" evidence="1">
    <location>
        <begin position="25"/>
        <end position="215"/>
    </location>
</feature>
<gene>
    <name evidence="4 5 6 7" type="primary">LOC116287862</name>
</gene>
<dbReference type="PRINTS" id="PR00837">
    <property type="entry name" value="V5TPXLIKE"/>
</dbReference>
<feature type="signal peptide" evidence="1">
    <location>
        <begin position="1"/>
        <end position="24"/>
    </location>
</feature>
<organism evidence="3 6">
    <name type="scientific">Actinia tenebrosa</name>
    <name type="common">Australian red waratah sea anemone</name>
    <dbReference type="NCBI Taxonomy" id="6105"/>
    <lineage>
        <taxon>Eukaryota</taxon>
        <taxon>Metazoa</taxon>
        <taxon>Cnidaria</taxon>
        <taxon>Anthozoa</taxon>
        <taxon>Hexacorallia</taxon>
        <taxon>Actiniaria</taxon>
        <taxon>Actiniidae</taxon>
        <taxon>Actinia</taxon>
    </lineage>
</organism>
<protein>
    <submittedName>
        <fullName evidence="4 5">Golgi-associated plant pathogenesis-related protein 1-like</fullName>
    </submittedName>
</protein>
<evidence type="ECO:0000256" key="1">
    <source>
        <dbReference type="SAM" id="SignalP"/>
    </source>
</evidence>
<keyword evidence="3" id="KW-1185">Reference proteome</keyword>
<evidence type="ECO:0000313" key="5">
    <source>
        <dbReference type="RefSeq" id="XP_031550426.1"/>
    </source>
</evidence>
<dbReference type="SUPFAM" id="SSF55797">
    <property type="entry name" value="PR-1-like"/>
    <property type="match status" value="1"/>
</dbReference>
<dbReference type="InterPro" id="IPR034113">
    <property type="entry name" value="SCP_GAPR1-like"/>
</dbReference>
<dbReference type="RefSeq" id="XP_031550427.1">
    <property type="nucleotide sequence ID" value="XM_031694567.1"/>
</dbReference>
<dbReference type="RefSeq" id="XP_031550425.1">
    <property type="nucleotide sequence ID" value="XM_031694565.1"/>
</dbReference>
<dbReference type="Proteomes" id="UP000515163">
    <property type="component" value="Unplaced"/>
</dbReference>
<dbReference type="OrthoDB" id="337038at2759"/>
<dbReference type="GeneID" id="116287862"/>
<dbReference type="InterPro" id="IPR001283">
    <property type="entry name" value="CRISP-related"/>
</dbReference>
<accession>A0A6P8HCL5</accession>
<dbReference type="RefSeq" id="XP_031550428.1">
    <property type="nucleotide sequence ID" value="XM_031694568.1"/>
</dbReference>
<evidence type="ECO:0000313" key="6">
    <source>
        <dbReference type="RefSeq" id="XP_031550427.1"/>
    </source>
</evidence>
<dbReference type="AlphaFoldDB" id="A0A6P8HCL5"/>
<keyword evidence="1" id="KW-0732">Signal</keyword>
<evidence type="ECO:0000313" key="4">
    <source>
        <dbReference type="RefSeq" id="XP_031550425.1"/>
    </source>
</evidence>
<feature type="domain" description="SCP" evidence="2">
    <location>
        <begin position="37"/>
        <end position="177"/>
    </location>
</feature>
<dbReference type="InterPro" id="IPR035940">
    <property type="entry name" value="CAP_sf"/>
</dbReference>
<evidence type="ECO:0000313" key="7">
    <source>
        <dbReference type="RefSeq" id="XP_031550428.1"/>
    </source>
</evidence>
<reference evidence="4 5" key="1">
    <citation type="submission" date="2025-04" db="UniProtKB">
        <authorList>
            <consortium name="RefSeq"/>
        </authorList>
    </citation>
    <scope>IDENTIFICATION</scope>
    <source>
        <tissue evidence="4 5">Tentacle</tissue>
    </source>
</reference>
<dbReference type="InterPro" id="IPR014044">
    <property type="entry name" value="CAP_dom"/>
</dbReference>
<dbReference type="SMART" id="SM00198">
    <property type="entry name" value="SCP"/>
    <property type="match status" value="1"/>
</dbReference>